<dbReference type="PROSITE" id="PS51257">
    <property type="entry name" value="PROKAR_LIPOPROTEIN"/>
    <property type="match status" value="1"/>
</dbReference>
<proteinExistence type="predicted"/>
<evidence type="ECO:0000313" key="1">
    <source>
        <dbReference type="EMBL" id="MDA0179234.1"/>
    </source>
</evidence>
<dbReference type="Proteomes" id="UP001147653">
    <property type="component" value="Unassembled WGS sequence"/>
</dbReference>
<dbReference type="RefSeq" id="WP_270023501.1">
    <property type="nucleotide sequence ID" value="NZ_JAPDDP010000004.1"/>
</dbReference>
<evidence type="ECO:0000313" key="2">
    <source>
        <dbReference type="Proteomes" id="UP001147653"/>
    </source>
</evidence>
<sequence>MRAFGICAALSALAVGGCGTGTVTVSDTAHPPRTAAERAAVDAVRAYDLAIRRDDAAAACRSVGGAELDAFRCRTRPSIPADRRSRLADPADLRVSMNDSPTGWIFLSGAAAGRDIGLHYKVSRARGAQRVTRVDVGVTR</sequence>
<protein>
    <submittedName>
        <fullName evidence="1">Uncharacterized protein</fullName>
    </submittedName>
</protein>
<gene>
    <name evidence="1" type="ORF">OJ997_02910</name>
</gene>
<name>A0A9X3N411_9ACTN</name>
<dbReference type="AlphaFoldDB" id="A0A9X3N411"/>
<organism evidence="1 2">
    <name type="scientific">Solirubrobacter phytolaccae</name>
    <dbReference type="NCBI Taxonomy" id="1404360"/>
    <lineage>
        <taxon>Bacteria</taxon>
        <taxon>Bacillati</taxon>
        <taxon>Actinomycetota</taxon>
        <taxon>Thermoleophilia</taxon>
        <taxon>Solirubrobacterales</taxon>
        <taxon>Solirubrobacteraceae</taxon>
        <taxon>Solirubrobacter</taxon>
    </lineage>
</organism>
<accession>A0A9X3N411</accession>
<keyword evidence="2" id="KW-1185">Reference proteome</keyword>
<dbReference type="EMBL" id="JAPDDP010000004">
    <property type="protein sequence ID" value="MDA0179234.1"/>
    <property type="molecule type" value="Genomic_DNA"/>
</dbReference>
<comment type="caution">
    <text evidence="1">The sequence shown here is derived from an EMBL/GenBank/DDBJ whole genome shotgun (WGS) entry which is preliminary data.</text>
</comment>
<reference evidence="1" key="1">
    <citation type="submission" date="2022-10" db="EMBL/GenBank/DDBJ databases">
        <title>The WGS of Solirubrobacter phytolaccae KCTC 29190.</title>
        <authorList>
            <person name="Jiang Z."/>
        </authorList>
    </citation>
    <scope>NUCLEOTIDE SEQUENCE</scope>
    <source>
        <strain evidence="1">KCTC 29190</strain>
    </source>
</reference>